<evidence type="ECO:0000313" key="3">
    <source>
        <dbReference type="EMBL" id="ODR50610.1"/>
    </source>
</evidence>
<reference evidence="4 6" key="1">
    <citation type="submission" date="2016-08" db="EMBL/GenBank/DDBJ databases">
        <title>Characterization of Isolates of Eisenbergiella tayi Derived from Blood Cultures, Using Whole Genome Sequencing.</title>
        <authorList>
            <person name="Bernier A.-M."/>
            <person name="Burdz T."/>
            <person name="Wiebe D."/>
            <person name="Bernard K."/>
        </authorList>
    </citation>
    <scope>NUCLEOTIDE SEQUENCE [LARGE SCALE GENOMIC DNA]</scope>
    <source>
        <strain evidence="4 6">NML120146</strain>
    </source>
</reference>
<dbReference type="InterPro" id="IPR000801">
    <property type="entry name" value="Esterase-like"/>
</dbReference>
<sequence length="480" mass="55580">MKDNEKEKEKGMIKLNFAGIRSREEMYRYLQGKLNLPESRGENLDNIYAMLSEASGRIHIIVEGLDKSRKRLGSNLDGVLKTLRDAEAVTENLTIEVREQIDAGKEWMDNPGVVEQSCAYSRPVLVETNEKPVPHNSQEGLMYRAEGRPYVRLRYPNAMNVQLQIGDMMYPFLETEKDVWTVTLPLEPGFYYTNLYVDNCLVLNPFLPIGYGFARPVNYIEIGPVPDFFQMKDVPHGDIRHEYYNSSVTGRTETCIVYVPPGYEENRGSYPVLYLQHGFGENERGWVWQGKVNHIMDNLLAQGKAVPMLIVMANGMVMDETAEGETILRHNLFPEELVEDIIPFIEKKYRVKADRDFRAMAGLSMGSMQTSMTVCRYGELFGWEGLFSGFMHNCMGENQDNSFLEIMKEESFQKGLHLFFRAMGRQDEFWDRFAEDDAFCEENKIPCIRREYEGGHDWNVWRQCIRDFLPLLFQDKEPLA</sequence>
<comment type="caution">
    <text evidence="3">The sequence shown here is derived from an EMBL/GenBank/DDBJ whole genome shotgun (WGS) entry which is preliminary data.</text>
</comment>
<feature type="domain" description="Barstar (barnase inhibitor)" evidence="2">
    <location>
        <begin position="13"/>
        <end position="90"/>
    </location>
</feature>
<dbReference type="InterPro" id="IPR029058">
    <property type="entry name" value="AB_hydrolase_fold"/>
</dbReference>
<dbReference type="EMBL" id="MEHD01000005">
    <property type="protein sequence ID" value="ODR61790.1"/>
    <property type="molecule type" value="Genomic_DNA"/>
</dbReference>
<organism evidence="3 5">
    <name type="scientific">Eisenbergiella tayi</name>
    <dbReference type="NCBI Taxonomy" id="1432052"/>
    <lineage>
        <taxon>Bacteria</taxon>
        <taxon>Bacillati</taxon>
        <taxon>Bacillota</taxon>
        <taxon>Clostridia</taxon>
        <taxon>Lachnospirales</taxon>
        <taxon>Lachnospiraceae</taxon>
        <taxon>Eisenbergiella</taxon>
    </lineage>
</organism>
<dbReference type="Gene3D" id="3.30.370.10">
    <property type="entry name" value="Barstar-like"/>
    <property type="match status" value="1"/>
</dbReference>
<dbReference type="Pfam" id="PF00756">
    <property type="entry name" value="Esterase"/>
    <property type="match status" value="1"/>
</dbReference>
<dbReference type="PANTHER" id="PTHR48098">
    <property type="entry name" value="ENTEROCHELIN ESTERASE-RELATED"/>
    <property type="match status" value="1"/>
</dbReference>
<evidence type="ECO:0000313" key="5">
    <source>
        <dbReference type="Proteomes" id="UP000094271"/>
    </source>
</evidence>
<reference evidence="3 5" key="2">
    <citation type="submission" date="2016-08" db="EMBL/GenBank/DDBJ databases">
        <authorList>
            <person name="Seilhamer J.J."/>
        </authorList>
    </citation>
    <scope>NUCLEOTIDE SEQUENCE [LARGE SCALE GENOMIC DNA]</scope>
    <source>
        <strain evidence="3 5">NML150140-1</strain>
    </source>
</reference>
<keyword evidence="6" id="KW-1185">Reference proteome</keyword>
<dbReference type="Pfam" id="PF01337">
    <property type="entry name" value="Barstar"/>
    <property type="match status" value="1"/>
</dbReference>
<dbReference type="AlphaFoldDB" id="A0A1E3UGZ9"/>
<evidence type="ECO:0000313" key="6">
    <source>
        <dbReference type="Proteomes" id="UP000094869"/>
    </source>
</evidence>
<dbReference type="SUPFAM" id="SSF53474">
    <property type="entry name" value="alpha/beta-Hydrolases"/>
    <property type="match status" value="1"/>
</dbReference>
<evidence type="ECO:0000313" key="4">
    <source>
        <dbReference type="EMBL" id="ODR61790.1"/>
    </source>
</evidence>
<accession>A0A1E3UGZ9</accession>
<comment type="similarity">
    <text evidence="1">Belongs to the barstar family.</text>
</comment>
<dbReference type="EMBL" id="MEHA01000010">
    <property type="protein sequence ID" value="ODR50610.1"/>
    <property type="molecule type" value="Genomic_DNA"/>
</dbReference>
<dbReference type="GO" id="GO:0016747">
    <property type="term" value="F:acyltransferase activity, transferring groups other than amino-acyl groups"/>
    <property type="evidence" value="ECO:0007669"/>
    <property type="project" value="TreeGrafter"/>
</dbReference>
<gene>
    <name evidence="3" type="ORF">BEI59_14630</name>
    <name evidence="4" type="ORF">BEI63_00135</name>
</gene>
<dbReference type="OrthoDB" id="9777383at2"/>
<dbReference type="SUPFAM" id="SSF52038">
    <property type="entry name" value="Barstar-related"/>
    <property type="match status" value="1"/>
</dbReference>
<dbReference type="Proteomes" id="UP000094869">
    <property type="component" value="Unassembled WGS sequence"/>
</dbReference>
<dbReference type="InterPro" id="IPR000468">
    <property type="entry name" value="Barstar"/>
</dbReference>
<dbReference type="Proteomes" id="UP000094271">
    <property type="component" value="Unassembled WGS sequence"/>
</dbReference>
<dbReference type="InterPro" id="IPR050583">
    <property type="entry name" value="Mycobacterial_A85_antigen"/>
</dbReference>
<evidence type="ECO:0000256" key="1">
    <source>
        <dbReference type="ARBA" id="ARBA00006845"/>
    </source>
</evidence>
<name>A0A1E3UGZ9_9FIRM</name>
<protein>
    <recommendedName>
        <fullName evidence="2">Barstar (barnase inhibitor) domain-containing protein</fullName>
    </recommendedName>
</protein>
<dbReference type="PANTHER" id="PTHR48098:SF1">
    <property type="entry name" value="DIACYLGLYCEROL ACYLTRANSFERASE_MYCOLYLTRANSFERASE AG85A"/>
    <property type="match status" value="1"/>
</dbReference>
<dbReference type="InterPro" id="IPR035905">
    <property type="entry name" value="Barstar-like_sf"/>
</dbReference>
<dbReference type="Gene3D" id="3.40.50.1820">
    <property type="entry name" value="alpha/beta hydrolase"/>
    <property type="match status" value="1"/>
</dbReference>
<evidence type="ECO:0000259" key="2">
    <source>
        <dbReference type="Pfam" id="PF01337"/>
    </source>
</evidence>
<proteinExistence type="inferred from homology"/>